<dbReference type="GO" id="GO:0006508">
    <property type="term" value="P:proteolysis"/>
    <property type="evidence" value="ECO:0007669"/>
    <property type="project" value="InterPro"/>
</dbReference>
<dbReference type="SMART" id="SM00032">
    <property type="entry name" value="CCP"/>
    <property type="match status" value="4"/>
</dbReference>
<dbReference type="CDD" id="cd00033">
    <property type="entry name" value="CCP"/>
    <property type="match status" value="1"/>
</dbReference>
<dbReference type="PANTHER" id="PTHR11177">
    <property type="entry name" value="CHITINASE"/>
    <property type="match status" value="1"/>
</dbReference>
<dbReference type="Proteomes" id="UP001153737">
    <property type="component" value="Chromosome 15"/>
</dbReference>
<accession>A0A9N9SCV2</accession>
<feature type="domain" description="GH18" evidence="7">
    <location>
        <begin position="605"/>
        <end position="956"/>
    </location>
</feature>
<dbReference type="SUPFAM" id="SSF54556">
    <property type="entry name" value="Chitinase insertion domain"/>
    <property type="match status" value="1"/>
</dbReference>
<dbReference type="PRINTS" id="PR00722">
    <property type="entry name" value="CHYMOTRYPSIN"/>
</dbReference>
<gene>
    <name evidence="8" type="ORF">PHAECO_LOCUS4780</name>
</gene>
<dbReference type="SUPFAM" id="SSF57535">
    <property type="entry name" value="Complement control module/SCR domain"/>
    <property type="match status" value="1"/>
</dbReference>
<evidence type="ECO:0000256" key="4">
    <source>
        <dbReference type="SAM" id="SignalP"/>
    </source>
</evidence>
<dbReference type="GO" id="GO:0004252">
    <property type="term" value="F:serine-type endopeptidase activity"/>
    <property type="evidence" value="ECO:0007669"/>
    <property type="project" value="InterPro"/>
</dbReference>
<dbReference type="InterPro" id="IPR050314">
    <property type="entry name" value="Glycosyl_Hydrlase_18"/>
</dbReference>
<dbReference type="InterPro" id="IPR035976">
    <property type="entry name" value="Sushi/SCR/CCP_sf"/>
</dbReference>
<feature type="domain" description="Peptidase S1" evidence="5">
    <location>
        <begin position="195"/>
        <end position="446"/>
    </location>
</feature>
<proteinExistence type="predicted"/>
<evidence type="ECO:0000259" key="5">
    <source>
        <dbReference type="PROSITE" id="PS50240"/>
    </source>
</evidence>
<reference evidence="8" key="2">
    <citation type="submission" date="2022-10" db="EMBL/GenBank/DDBJ databases">
        <authorList>
            <consortium name="ENA_rothamsted_submissions"/>
            <consortium name="culmorum"/>
            <person name="King R."/>
        </authorList>
    </citation>
    <scope>NUCLEOTIDE SEQUENCE</scope>
</reference>
<dbReference type="GO" id="GO:0005975">
    <property type="term" value="P:carbohydrate metabolic process"/>
    <property type="evidence" value="ECO:0007669"/>
    <property type="project" value="InterPro"/>
</dbReference>
<evidence type="ECO:0000256" key="1">
    <source>
        <dbReference type="ARBA" id="ARBA00023157"/>
    </source>
</evidence>
<evidence type="ECO:0000313" key="9">
    <source>
        <dbReference type="Proteomes" id="UP001153737"/>
    </source>
</evidence>
<dbReference type="SUPFAM" id="SSF51445">
    <property type="entry name" value="(Trans)glycosidases"/>
    <property type="match status" value="1"/>
</dbReference>
<dbReference type="SMART" id="SM00636">
    <property type="entry name" value="Glyco_18"/>
    <property type="match status" value="1"/>
</dbReference>
<dbReference type="PROSITE" id="PS00134">
    <property type="entry name" value="TRYPSIN_HIS"/>
    <property type="match status" value="1"/>
</dbReference>
<evidence type="ECO:0000259" key="6">
    <source>
        <dbReference type="PROSITE" id="PS50923"/>
    </source>
</evidence>
<comment type="caution">
    <text evidence="2">Lacks conserved residue(s) required for the propagation of feature annotation.</text>
</comment>
<evidence type="ECO:0000259" key="7">
    <source>
        <dbReference type="PROSITE" id="PS51910"/>
    </source>
</evidence>
<dbReference type="EMBL" id="OU896721">
    <property type="protein sequence ID" value="CAG9817205.1"/>
    <property type="molecule type" value="Genomic_DNA"/>
</dbReference>
<dbReference type="InterPro" id="IPR017853">
    <property type="entry name" value="GH"/>
</dbReference>
<dbReference type="AlphaFoldDB" id="A0A9N9SCV2"/>
<dbReference type="Gene3D" id="2.40.10.10">
    <property type="entry name" value="Trypsin-like serine proteases"/>
    <property type="match status" value="1"/>
</dbReference>
<dbReference type="InterPro" id="IPR000436">
    <property type="entry name" value="Sushi_SCR_CCP_dom"/>
</dbReference>
<feature type="signal peptide" evidence="4">
    <location>
        <begin position="1"/>
        <end position="20"/>
    </location>
</feature>
<dbReference type="GO" id="GO:0005576">
    <property type="term" value="C:extracellular region"/>
    <property type="evidence" value="ECO:0007669"/>
    <property type="project" value="TreeGrafter"/>
</dbReference>
<sequence>MNSLLVLLFVLNFYVGEALSHNDTPRKVSRDDNGNSTREKRQTEGCILPQFPENGRWVILNGQKQPGDLVEKSTAIRFECFRGFKLTIPDVVNVPAYIVCDGDWSGTFPKCHRLCPPLFSTPTTILTCRDKEGYKISCSEATNGTQLTYQCIDNEIYEGNTRQKVFYCEDGLWDNTKPECQPVCGKKNVNAKPLSIGSENTKLYEFPWVAAVYLKVNTTLRNNCGGTLITPRIVLTAAHCVSRKGLPLPHDEVEIAAGKQYLEYADERDEKAQYRKVSSIILNSEYKVERSYQYDIALLVADKSFNLGPEVQPACYDDIPLPRVGAIGEIAGWGGTEDGVQSDQLKTLHIPYKEQTSCAQELPADFVNKYYFHDKICAGFFQQNKSVCKGDSGSGLVYINPQDNRYYVHGVVSIAPQSRDSTCNSQDNTLLTKVSVYYSWIERESNIIERCTLPPYPQNGKWELENGIKKMPGDTIQSPITLLSFSCNPGYILDSADSRYYCASSRFPNCKMVCPLLYFSTDAFIECVDETNQKIVCSEAAQGAIMTFTCPRKNGEQQSGSIHCNQGSWNGPQPECITKNPQGPPKGTPKPPVIVTTAPTIPDMKVICTYDAQWYPNHKVIPEDFDPNLCTHLVYSSMGLWTKGDVKVRNDSLEIDEEGKIGLYHRVADMKLKNPNLKILFSVGGSAVTDYNLFRRLVGAVGRTLGFLGSAGYFINTYKFDGLNIDWDSPKEAEKERLNVFLERVREDFDKHGWLLTASVRPDFSGTGYDIPKMNKLLDWVTVKSYDLYDPDTTYTGIHNALSASSKDNEDEKAHRNMHAIANNWLAAGLSKEKLVLSIAFHGRLLILTDDDNHSLRSPIIGPGPNKGFLRYYEICSKYGGYVKVWDDEQKSPYKYKNKEWFSYNDEKAVKKRAAYVKSKGFKGVNVWPIDGDDVRGKCGTKQVLLKAVHEGLGGT</sequence>
<dbReference type="InterPro" id="IPR043504">
    <property type="entry name" value="Peptidase_S1_PA_chymotrypsin"/>
</dbReference>
<feature type="compositionally biased region" description="Basic and acidic residues" evidence="3">
    <location>
        <begin position="24"/>
        <end position="43"/>
    </location>
</feature>
<protein>
    <recommendedName>
        <fullName evidence="10">Chitinase</fullName>
    </recommendedName>
</protein>
<dbReference type="GO" id="GO:0006032">
    <property type="term" value="P:chitin catabolic process"/>
    <property type="evidence" value="ECO:0007669"/>
    <property type="project" value="TreeGrafter"/>
</dbReference>
<dbReference type="PROSITE" id="PS51910">
    <property type="entry name" value="GH18_2"/>
    <property type="match status" value="1"/>
</dbReference>
<dbReference type="FunFam" id="2.40.10.10:FF:000068">
    <property type="entry name" value="transmembrane protease serine 2"/>
    <property type="match status" value="1"/>
</dbReference>
<evidence type="ECO:0000313" key="8">
    <source>
        <dbReference type="EMBL" id="CAG9817205.1"/>
    </source>
</evidence>
<evidence type="ECO:0008006" key="10">
    <source>
        <dbReference type="Google" id="ProtNLM"/>
    </source>
</evidence>
<organism evidence="8 9">
    <name type="scientific">Phaedon cochleariae</name>
    <name type="common">Mustard beetle</name>
    <dbReference type="NCBI Taxonomy" id="80249"/>
    <lineage>
        <taxon>Eukaryota</taxon>
        <taxon>Metazoa</taxon>
        <taxon>Ecdysozoa</taxon>
        <taxon>Arthropoda</taxon>
        <taxon>Hexapoda</taxon>
        <taxon>Insecta</taxon>
        <taxon>Pterygota</taxon>
        <taxon>Neoptera</taxon>
        <taxon>Endopterygota</taxon>
        <taxon>Coleoptera</taxon>
        <taxon>Polyphaga</taxon>
        <taxon>Cucujiformia</taxon>
        <taxon>Chrysomeloidea</taxon>
        <taxon>Chrysomelidae</taxon>
        <taxon>Chrysomelinae</taxon>
        <taxon>Chrysomelini</taxon>
        <taxon>Phaedon</taxon>
    </lineage>
</organism>
<name>A0A9N9SCV2_PHACE</name>
<keyword evidence="1" id="KW-1015">Disulfide bond</keyword>
<feature type="domain" description="Sushi" evidence="6">
    <location>
        <begin position="126"/>
        <end position="182"/>
    </location>
</feature>
<dbReference type="InterPro" id="IPR018114">
    <property type="entry name" value="TRYPSIN_HIS"/>
</dbReference>
<dbReference type="PANTHER" id="PTHR11177:SF235">
    <property type="entry name" value="CHITINASE-LIKE PROTEIN IDGF1-RELATED"/>
    <property type="match status" value="1"/>
</dbReference>
<dbReference type="Gene3D" id="3.10.50.10">
    <property type="match status" value="1"/>
</dbReference>
<dbReference type="Gene3D" id="3.20.20.80">
    <property type="entry name" value="Glycosidases"/>
    <property type="match status" value="1"/>
</dbReference>
<evidence type="ECO:0000256" key="2">
    <source>
        <dbReference type="PROSITE-ProRule" id="PRU00302"/>
    </source>
</evidence>
<reference evidence="8" key="1">
    <citation type="submission" date="2022-01" db="EMBL/GenBank/DDBJ databases">
        <authorList>
            <person name="King R."/>
        </authorList>
    </citation>
    <scope>NUCLEOTIDE SEQUENCE</scope>
</reference>
<dbReference type="GO" id="GO:0004568">
    <property type="term" value="F:chitinase activity"/>
    <property type="evidence" value="ECO:0007669"/>
    <property type="project" value="TreeGrafter"/>
</dbReference>
<dbReference type="Pfam" id="PF00089">
    <property type="entry name" value="Trypsin"/>
    <property type="match status" value="1"/>
</dbReference>
<feature type="region of interest" description="Disordered" evidence="3">
    <location>
        <begin position="24"/>
        <end position="44"/>
    </location>
</feature>
<dbReference type="CDD" id="cd00190">
    <property type="entry name" value="Tryp_SPc"/>
    <property type="match status" value="1"/>
</dbReference>
<evidence type="ECO:0000256" key="3">
    <source>
        <dbReference type="SAM" id="MobiDB-lite"/>
    </source>
</evidence>
<dbReference type="InterPro" id="IPR001254">
    <property type="entry name" value="Trypsin_dom"/>
</dbReference>
<dbReference type="OrthoDB" id="73875at2759"/>
<dbReference type="InterPro" id="IPR009003">
    <property type="entry name" value="Peptidase_S1_PA"/>
</dbReference>
<dbReference type="PROSITE" id="PS50240">
    <property type="entry name" value="TRYPSIN_DOM"/>
    <property type="match status" value="1"/>
</dbReference>
<dbReference type="PROSITE" id="PS50923">
    <property type="entry name" value="SUSHI"/>
    <property type="match status" value="1"/>
</dbReference>
<dbReference type="InterPro" id="IPR001314">
    <property type="entry name" value="Peptidase_S1A"/>
</dbReference>
<dbReference type="Pfam" id="PF00704">
    <property type="entry name" value="Glyco_hydro_18"/>
    <property type="match status" value="1"/>
</dbReference>
<dbReference type="InterPro" id="IPR011583">
    <property type="entry name" value="Chitinase_II/V-like_cat"/>
</dbReference>
<dbReference type="GO" id="GO:0008061">
    <property type="term" value="F:chitin binding"/>
    <property type="evidence" value="ECO:0007669"/>
    <property type="project" value="InterPro"/>
</dbReference>
<dbReference type="InterPro" id="IPR001223">
    <property type="entry name" value="Glyco_hydro18_cat"/>
</dbReference>
<keyword evidence="4" id="KW-0732">Signal</keyword>
<dbReference type="SUPFAM" id="SSF50494">
    <property type="entry name" value="Trypsin-like serine proteases"/>
    <property type="match status" value="1"/>
</dbReference>
<keyword evidence="2" id="KW-0768">Sushi</keyword>
<dbReference type="Gene3D" id="2.10.70.10">
    <property type="entry name" value="Complement Module, domain 1"/>
    <property type="match status" value="2"/>
</dbReference>
<dbReference type="SMART" id="SM00020">
    <property type="entry name" value="Tryp_SPc"/>
    <property type="match status" value="1"/>
</dbReference>
<feature type="chain" id="PRO_5040322115" description="Chitinase" evidence="4">
    <location>
        <begin position="21"/>
        <end position="956"/>
    </location>
</feature>
<keyword evidence="9" id="KW-1185">Reference proteome</keyword>
<dbReference type="InterPro" id="IPR029070">
    <property type="entry name" value="Chitinase_insertion_sf"/>
</dbReference>